<dbReference type="InterPro" id="IPR058925">
    <property type="entry name" value="zf-C2H2_AcuF"/>
</dbReference>
<dbReference type="PANTHER" id="PTHR35391:SF7">
    <property type="entry name" value="C2H2-TYPE DOMAIN-CONTAINING PROTEIN"/>
    <property type="match status" value="1"/>
</dbReference>
<dbReference type="OrthoDB" id="6133115at2759"/>
<dbReference type="Gene3D" id="3.30.70.330">
    <property type="match status" value="1"/>
</dbReference>
<gene>
    <name evidence="4" type="ORF">L207DRAFT_471493</name>
</gene>
<feature type="non-terminal residue" evidence="4">
    <location>
        <position position="1006"/>
    </location>
</feature>
<dbReference type="PROSITE" id="PS00028">
    <property type="entry name" value="ZINC_FINGER_C2H2_1"/>
    <property type="match status" value="1"/>
</dbReference>
<dbReference type="Proteomes" id="UP000235786">
    <property type="component" value="Unassembled WGS sequence"/>
</dbReference>
<evidence type="ECO:0000256" key="1">
    <source>
        <dbReference type="PROSITE-ProRule" id="PRU00176"/>
    </source>
</evidence>
<feature type="region of interest" description="Disordered" evidence="2">
    <location>
        <begin position="507"/>
        <end position="544"/>
    </location>
</feature>
<dbReference type="GO" id="GO:0003723">
    <property type="term" value="F:RNA binding"/>
    <property type="evidence" value="ECO:0007669"/>
    <property type="project" value="UniProtKB-UniRule"/>
</dbReference>
<feature type="region of interest" description="Disordered" evidence="2">
    <location>
        <begin position="120"/>
        <end position="140"/>
    </location>
</feature>
<reference evidence="4 5" key="1">
    <citation type="submission" date="2016-04" db="EMBL/GenBank/DDBJ databases">
        <title>A degradative enzymes factory behind the ericoid mycorrhizal symbiosis.</title>
        <authorList>
            <consortium name="DOE Joint Genome Institute"/>
            <person name="Martino E."/>
            <person name="Morin E."/>
            <person name="Grelet G."/>
            <person name="Kuo A."/>
            <person name="Kohler A."/>
            <person name="Daghino S."/>
            <person name="Barry K."/>
            <person name="Choi C."/>
            <person name="Cichocki N."/>
            <person name="Clum A."/>
            <person name="Copeland A."/>
            <person name="Hainaut M."/>
            <person name="Haridas S."/>
            <person name="Labutti K."/>
            <person name="Lindquist E."/>
            <person name="Lipzen A."/>
            <person name="Khouja H.-R."/>
            <person name="Murat C."/>
            <person name="Ohm R."/>
            <person name="Olson A."/>
            <person name="Spatafora J."/>
            <person name="Veneault-Fourrey C."/>
            <person name="Henrissat B."/>
            <person name="Grigoriev I."/>
            <person name="Martin F."/>
            <person name="Perotto S."/>
        </authorList>
    </citation>
    <scope>NUCLEOTIDE SEQUENCE [LARGE SCALE GENOMIC DNA]</scope>
    <source>
        <strain evidence="4 5">F</strain>
    </source>
</reference>
<dbReference type="SMART" id="SM00355">
    <property type="entry name" value="ZnF_C2H2"/>
    <property type="match status" value="2"/>
</dbReference>
<dbReference type="InterPro" id="IPR035979">
    <property type="entry name" value="RBD_domain_sf"/>
</dbReference>
<feature type="region of interest" description="Disordered" evidence="2">
    <location>
        <begin position="816"/>
        <end position="854"/>
    </location>
</feature>
<name>A0A2J6R0U4_HYAVF</name>
<sequence length="1006" mass="113605">MSIENASQKLSISAYCHNCLEHYRVLCDELGVVTNQQAFDIGFDLNASRDFIQDARSRFKAWAVNIAALQGAHLQSSLESRLKEATEVRERILKILKALAQSLWDASMIINGSKTNEKWEDGAISDSDEDNASTQGETTQTSDLEQLFIAIKTANSSLMKLSMIIRNSPARDDYLKAASRYPFDARYDIGHVKEKYGAAKRSSDWLLERLGKAITRRRQYLKYREEHHTKLSRDWENATVEEMVAIAEFETPLISTAKATEDERPEKTIALTKLTKATTFVENKIMIEHDGIDLDQGSFGSQTSYEPTVVGEAVNKLSVPPPPIMAFEEVAFEFGEPFQCPYCYMEQTVTNKTAWKKHVFRDLKPYVCTFRECNLKMFRSRNEWFAHEIQNHRREWICVACLDTFTEKAKFSEHLQSMHSNLVAQSQLEALLLQCEEPVDKIPASACPLCDEWESNLLDPKQDSKRLFLNNGAVVEPYGTVVQFRRHLGRHMEQLALFALPMAEDNEMEDDSVEDSSNDGDPPKKKSVPSEPKDNESIDEASDVDTIPEALKGPILAHVHFETLERIDDVVNLLFEEFRPNMYPGQKRTARLPTNGAPFESQSEIDKDRNLKFTKQALQAFIEKNSSRDSWKGAPWLIKPEVASLYGFDTYVPPHLRGDAYHYGIVDVAVEKGATEVLKALKDYPLLLARPHYHRYLRQKISKLPASTQASMDNHISLVLNTSILIQNIDATLNQEELLGIIDDLAIPPPAMLTPEYINGFFTSCAFARFLNIKMTKRAVSELDGFLAGTQVLVVQRLRELVQAFGLWIDERGEEQADLSEDNTSVDEHEQRNEAEISAKKRESSEIEQETVDLAEGQSALEQEDIDLRSIFVDNLNFTVSPQDVRAHFQSCGRINGVSIHTRYIRNFAYVEFTEPISVHEAVKLDGSVLRDCELRVVPKKSLGSPEELSILETNAARVTVGDTLPLQGFGGEIKTDEGKKTTLEELVATSRNGVLIWTFAKAGGP</sequence>
<dbReference type="InterPro" id="IPR012677">
    <property type="entry name" value="Nucleotide-bd_a/b_plait_sf"/>
</dbReference>
<evidence type="ECO:0000259" key="3">
    <source>
        <dbReference type="PROSITE" id="PS50102"/>
    </source>
</evidence>
<dbReference type="PANTHER" id="PTHR35391">
    <property type="entry name" value="C2H2-TYPE DOMAIN-CONTAINING PROTEIN-RELATED"/>
    <property type="match status" value="1"/>
</dbReference>
<feature type="compositionally biased region" description="Acidic residues" evidence="2">
    <location>
        <begin position="507"/>
        <end position="518"/>
    </location>
</feature>
<dbReference type="STRING" id="1149755.A0A2J6R0U4"/>
<feature type="domain" description="RRM" evidence="3">
    <location>
        <begin position="869"/>
        <end position="942"/>
    </location>
</feature>
<evidence type="ECO:0000313" key="5">
    <source>
        <dbReference type="Proteomes" id="UP000235786"/>
    </source>
</evidence>
<evidence type="ECO:0000313" key="4">
    <source>
        <dbReference type="EMBL" id="PMD32099.1"/>
    </source>
</evidence>
<feature type="compositionally biased region" description="Basic and acidic residues" evidence="2">
    <location>
        <begin position="826"/>
        <end position="845"/>
    </location>
</feature>
<dbReference type="Pfam" id="PF26082">
    <property type="entry name" value="zf-C2H2_AcuF"/>
    <property type="match status" value="1"/>
</dbReference>
<dbReference type="InterPro" id="IPR000504">
    <property type="entry name" value="RRM_dom"/>
</dbReference>
<dbReference type="PROSITE" id="PS50102">
    <property type="entry name" value="RRM"/>
    <property type="match status" value="1"/>
</dbReference>
<dbReference type="SMART" id="SM00360">
    <property type="entry name" value="RRM"/>
    <property type="match status" value="2"/>
</dbReference>
<protein>
    <recommendedName>
        <fullName evidence="3">RRM domain-containing protein</fullName>
    </recommendedName>
</protein>
<dbReference type="AlphaFoldDB" id="A0A2J6R0U4"/>
<accession>A0A2J6R0U4</accession>
<organism evidence="4 5">
    <name type="scientific">Hyaloscypha variabilis (strain UAMH 11265 / GT02V1 / F)</name>
    <name type="common">Meliniomyces variabilis</name>
    <dbReference type="NCBI Taxonomy" id="1149755"/>
    <lineage>
        <taxon>Eukaryota</taxon>
        <taxon>Fungi</taxon>
        <taxon>Dikarya</taxon>
        <taxon>Ascomycota</taxon>
        <taxon>Pezizomycotina</taxon>
        <taxon>Leotiomycetes</taxon>
        <taxon>Helotiales</taxon>
        <taxon>Hyaloscyphaceae</taxon>
        <taxon>Hyaloscypha</taxon>
        <taxon>Hyaloscypha variabilis</taxon>
    </lineage>
</organism>
<dbReference type="SUPFAM" id="SSF54928">
    <property type="entry name" value="RNA-binding domain, RBD"/>
    <property type="match status" value="2"/>
</dbReference>
<feature type="compositionally biased region" description="Acidic residues" evidence="2">
    <location>
        <begin position="816"/>
        <end position="825"/>
    </location>
</feature>
<proteinExistence type="predicted"/>
<dbReference type="InterPro" id="IPR013087">
    <property type="entry name" value="Znf_C2H2_type"/>
</dbReference>
<dbReference type="EMBL" id="KZ613960">
    <property type="protein sequence ID" value="PMD32099.1"/>
    <property type="molecule type" value="Genomic_DNA"/>
</dbReference>
<keyword evidence="1" id="KW-0694">RNA-binding</keyword>
<dbReference type="Pfam" id="PF00076">
    <property type="entry name" value="RRM_1"/>
    <property type="match status" value="1"/>
</dbReference>
<evidence type="ECO:0000256" key="2">
    <source>
        <dbReference type="SAM" id="MobiDB-lite"/>
    </source>
</evidence>
<keyword evidence="5" id="KW-1185">Reference proteome</keyword>